<sequence length="244" mass="28978">MPSRSSRSRTSRRRHQRKHHDLKNNDPEHIWLSDQYRLVRRLQSKLEKRFKMARYTEADLLPLGYKLGAPLDVDDPKPLDLDSRFFVPSTRRPSNIPWAGAKGKFKRETLGFYSDRGNEASGNLNYFLRAAMMYEPRTWRWTHHSRPCWKGERYMQKAWLNSSHEPILHECGWEMWMYSEDDYGNPVPTIPHALGAIYDNIPAKEQQVQKVELYLLLMLIRSQLKNARAWPRHRIIPVRPSCSH</sequence>
<reference evidence="1" key="2">
    <citation type="submission" date="2021-10" db="EMBL/GenBank/DDBJ databases">
        <authorList>
            <person name="Piombo E."/>
        </authorList>
    </citation>
    <scope>NUCLEOTIDE SEQUENCE</scope>
</reference>
<feature type="non-terminal residue" evidence="1">
    <location>
        <position position="244"/>
    </location>
</feature>
<proteinExistence type="predicted"/>
<comment type="caution">
    <text evidence="1">The sequence shown here is derived from an EMBL/GenBank/DDBJ whole genome shotgun (WGS) entry which is preliminary data.</text>
</comment>
<accession>A0ACA9U310</accession>
<dbReference type="EMBL" id="CADEHS020000012">
    <property type="protein sequence ID" value="CAG9947686.1"/>
    <property type="molecule type" value="Genomic_DNA"/>
</dbReference>
<evidence type="ECO:0000313" key="2">
    <source>
        <dbReference type="Proteomes" id="UP000836387"/>
    </source>
</evidence>
<organism evidence="1 2">
    <name type="scientific">Clonostachys rosea f. rosea IK726</name>
    <dbReference type="NCBI Taxonomy" id="1349383"/>
    <lineage>
        <taxon>Eukaryota</taxon>
        <taxon>Fungi</taxon>
        <taxon>Dikarya</taxon>
        <taxon>Ascomycota</taxon>
        <taxon>Pezizomycotina</taxon>
        <taxon>Sordariomycetes</taxon>
        <taxon>Hypocreomycetidae</taxon>
        <taxon>Hypocreales</taxon>
        <taxon>Bionectriaceae</taxon>
        <taxon>Clonostachys</taxon>
    </lineage>
</organism>
<dbReference type="Proteomes" id="UP000836387">
    <property type="component" value="Unassembled WGS sequence"/>
</dbReference>
<keyword evidence="2" id="KW-1185">Reference proteome</keyword>
<evidence type="ECO:0000313" key="1">
    <source>
        <dbReference type="EMBL" id="CAG9947686.1"/>
    </source>
</evidence>
<reference evidence="1" key="1">
    <citation type="submission" date="2020-04" db="EMBL/GenBank/DDBJ databases">
        <authorList>
            <person name="Broberg M."/>
        </authorList>
    </citation>
    <scope>NUCLEOTIDE SEQUENCE</scope>
</reference>
<gene>
    <name evidence="1" type="ORF">CRV2_00012862</name>
</gene>
<protein>
    <submittedName>
        <fullName evidence="1">Uncharacterized protein</fullName>
    </submittedName>
</protein>
<name>A0ACA9U310_BIOOC</name>